<evidence type="ECO:0000256" key="1">
    <source>
        <dbReference type="ARBA" id="ARBA00022691"/>
    </source>
</evidence>
<dbReference type="SFLD" id="SFLDG01067">
    <property type="entry name" value="SPASM/twitch_domain_containing"/>
    <property type="match status" value="1"/>
</dbReference>
<dbReference type="RefSeq" id="WP_311985015.1">
    <property type="nucleotide sequence ID" value="NZ_JARQBZ010000006.1"/>
</dbReference>
<dbReference type="CDD" id="cd21109">
    <property type="entry name" value="SPASM"/>
    <property type="match status" value="1"/>
</dbReference>
<proteinExistence type="predicted"/>
<comment type="caution">
    <text evidence="6">The sequence shown here is derived from an EMBL/GenBank/DDBJ whole genome shotgun (WGS) entry which is preliminary data.</text>
</comment>
<evidence type="ECO:0000256" key="3">
    <source>
        <dbReference type="ARBA" id="ARBA00023004"/>
    </source>
</evidence>
<sequence>MLGKDKSIKVFVYPDEKYGVVFNPTNGFFVRKELEENEEPFMSKHGPELIDISITNWCDKGCDFCYKKSNIRGNHMSLDTFDMILKQAQEMDTIQIALGGGNPNQHPNFCEMIKLAREKYDIIPSYTTNGRGLSREVLEYTKKYCGSVAISYYPPYKDVERSIQLLNEHGIKPNMHFLIDSTSISHAVEFLPTPPSFVKGLNAIVFLNYKPVGRAVHKELYANKNGNISTFFDAVNYFQKKNSTKVGFDSCSVSGIIKYMKIDERFIEPCEAGRFSMYIDENGCVYPCSFMIDSFEGVKVESSNLIDIWQNQKNFLEIRKLLMSKNNKKCINGCPVFPQIDF</sequence>
<name>A0AAW8U2M1_9ENTE</name>
<dbReference type="CDD" id="cd01335">
    <property type="entry name" value="Radical_SAM"/>
    <property type="match status" value="1"/>
</dbReference>
<dbReference type="InterPro" id="IPR050377">
    <property type="entry name" value="Radical_SAM_PqqE_MftC-like"/>
</dbReference>
<dbReference type="PANTHER" id="PTHR11228">
    <property type="entry name" value="RADICAL SAM DOMAIN PROTEIN"/>
    <property type="match status" value="1"/>
</dbReference>
<evidence type="ECO:0000256" key="4">
    <source>
        <dbReference type="ARBA" id="ARBA00023014"/>
    </source>
</evidence>
<reference evidence="6" key="1">
    <citation type="submission" date="2023-03" db="EMBL/GenBank/DDBJ databases">
        <authorList>
            <person name="Shen W."/>
            <person name="Cai J."/>
        </authorList>
    </citation>
    <scope>NUCLEOTIDE SEQUENCE</scope>
    <source>
        <strain evidence="6">P96-3</strain>
    </source>
</reference>
<evidence type="ECO:0000313" key="7">
    <source>
        <dbReference type="Proteomes" id="UP001268577"/>
    </source>
</evidence>
<dbReference type="InterPro" id="IPR007197">
    <property type="entry name" value="rSAM"/>
</dbReference>
<protein>
    <submittedName>
        <fullName evidence="6">Radical SAM protein</fullName>
    </submittedName>
</protein>
<dbReference type="InterPro" id="IPR058240">
    <property type="entry name" value="rSAM_sf"/>
</dbReference>
<keyword evidence="2" id="KW-0479">Metal-binding</keyword>
<dbReference type="InterPro" id="IPR023885">
    <property type="entry name" value="4Fe4S-binding_SPASM_dom"/>
</dbReference>
<evidence type="ECO:0000313" key="6">
    <source>
        <dbReference type="EMBL" id="MDT2833339.1"/>
    </source>
</evidence>
<dbReference type="GO" id="GO:0046872">
    <property type="term" value="F:metal ion binding"/>
    <property type="evidence" value="ECO:0007669"/>
    <property type="project" value="UniProtKB-KW"/>
</dbReference>
<gene>
    <name evidence="6" type="ORF">P7H70_04680</name>
</gene>
<keyword evidence="4" id="KW-0411">Iron-sulfur</keyword>
<dbReference type="InterPro" id="IPR013785">
    <property type="entry name" value="Aldolase_TIM"/>
</dbReference>
<dbReference type="Gene3D" id="3.20.20.70">
    <property type="entry name" value="Aldolase class I"/>
    <property type="match status" value="1"/>
</dbReference>
<dbReference type="SUPFAM" id="SSF102114">
    <property type="entry name" value="Radical SAM enzymes"/>
    <property type="match status" value="1"/>
</dbReference>
<dbReference type="AlphaFoldDB" id="A0AAW8U2M1"/>
<dbReference type="PANTHER" id="PTHR11228:SF7">
    <property type="entry name" value="PQQA PEPTIDE CYCLASE"/>
    <property type="match status" value="1"/>
</dbReference>
<evidence type="ECO:0000259" key="5">
    <source>
        <dbReference type="PROSITE" id="PS51918"/>
    </source>
</evidence>
<dbReference type="Proteomes" id="UP001268577">
    <property type="component" value="Unassembled WGS sequence"/>
</dbReference>
<accession>A0AAW8U2M1</accession>
<evidence type="ECO:0000256" key="2">
    <source>
        <dbReference type="ARBA" id="ARBA00022723"/>
    </source>
</evidence>
<dbReference type="EMBL" id="JARQBZ010000006">
    <property type="protein sequence ID" value="MDT2833339.1"/>
    <property type="molecule type" value="Genomic_DNA"/>
</dbReference>
<organism evidence="6 7">
    <name type="scientific">Vagococcus carniphilus</name>
    <dbReference type="NCBI Taxonomy" id="218144"/>
    <lineage>
        <taxon>Bacteria</taxon>
        <taxon>Bacillati</taxon>
        <taxon>Bacillota</taxon>
        <taxon>Bacilli</taxon>
        <taxon>Lactobacillales</taxon>
        <taxon>Enterococcaceae</taxon>
        <taxon>Vagococcus</taxon>
    </lineage>
</organism>
<dbReference type="PROSITE" id="PS51918">
    <property type="entry name" value="RADICAL_SAM"/>
    <property type="match status" value="1"/>
</dbReference>
<dbReference type="Pfam" id="PF04055">
    <property type="entry name" value="Radical_SAM"/>
    <property type="match status" value="1"/>
</dbReference>
<dbReference type="GO" id="GO:0003824">
    <property type="term" value="F:catalytic activity"/>
    <property type="evidence" value="ECO:0007669"/>
    <property type="project" value="InterPro"/>
</dbReference>
<feature type="domain" description="Radical SAM core" evidence="5">
    <location>
        <begin position="44"/>
        <end position="245"/>
    </location>
</feature>
<dbReference type="Pfam" id="PF13186">
    <property type="entry name" value="SPASM"/>
    <property type="match status" value="1"/>
</dbReference>
<keyword evidence="1" id="KW-0949">S-adenosyl-L-methionine</keyword>
<dbReference type="GO" id="GO:0051536">
    <property type="term" value="F:iron-sulfur cluster binding"/>
    <property type="evidence" value="ECO:0007669"/>
    <property type="project" value="UniProtKB-KW"/>
</dbReference>
<dbReference type="SFLD" id="SFLDS00029">
    <property type="entry name" value="Radical_SAM"/>
    <property type="match status" value="1"/>
</dbReference>
<keyword evidence="3" id="KW-0408">Iron</keyword>